<reference evidence="1 2" key="1">
    <citation type="journal article" date="2022" name="Allergy">
        <title>Genome assembly and annotation of Periplaneta americana reveal a comprehensive cockroach allergen profile.</title>
        <authorList>
            <person name="Wang L."/>
            <person name="Xiong Q."/>
            <person name="Saelim N."/>
            <person name="Wang L."/>
            <person name="Nong W."/>
            <person name="Wan A.T."/>
            <person name="Shi M."/>
            <person name="Liu X."/>
            <person name="Cao Q."/>
            <person name="Hui J.H.L."/>
            <person name="Sookrung N."/>
            <person name="Leung T.F."/>
            <person name="Tungtrongchitr A."/>
            <person name="Tsui S.K.W."/>
        </authorList>
    </citation>
    <scope>NUCLEOTIDE SEQUENCE [LARGE SCALE GENOMIC DNA]</scope>
    <source>
        <strain evidence="1">PWHHKU_190912</strain>
    </source>
</reference>
<protein>
    <recommendedName>
        <fullName evidence="3">Reverse transcriptase domain-containing protein</fullName>
    </recommendedName>
</protein>
<accession>A0ABQ8TIV9</accession>
<proteinExistence type="predicted"/>
<evidence type="ECO:0000313" key="1">
    <source>
        <dbReference type="EMBL" id="KAJ4445876.1"/>
    </source>
</evidence>
<dbReference type="Proteomes" id="UP001148838">
    <property type="component" value="Unassembled WGS sequence"/>
</dbReference>
<keyword evidence="2" id="KW-1185">Reference proteome</keyword>
<evidence type="ECO:0000313" key="2">
    <source>
        <dbReference type="Proteomes" id="UP001148838"/>
    </source>
</evidence>
<comment type="caution">
    <text evidence="1">The sequence shown here is derived from an EMBL/GenBank/DDBJ whole genome shotgun (WGS) entry which is preliminary data.</text>
</comment>
<sequence length="412" mass="44546">MERSLTPVSERVGVVGGRNAQLSLRATMCSFTLFEKCQHCPVTANVLKTQSCVYLEIVQNILVCGEVCHRIYYFSLKVKGVDGDALDGGGDGENVGVNGYGDAMDGGGDEDVGVGDYSDVIVGSGDGDTLGQWSSALAEMCKGLMLLMTVDALNDDIIDVVHCDVDDTTDGKVGVNGVGDHVYVCNIVCSDERPREYAIRKVQDNKEGLELNGLYQLLVYADDVNTLGENPQMITENMEILLEASKTMGLEVYPEKTKLIVAPAIWNTSFEAKTDDNHPNTYNTHCAAIYRLLIISSTLGNDYRTRILEITCYRLCFAKIRAIIIVANFFLWILNDNTATPLAMTRSSPSPLSFSLTLTPTLLAAIHGSSVVVCPAAVIHPASARNGKRLDTARALRCPTSVGTVTGLKDGR</sequence>
<name>A0ABQ8TIV9_PERAM</name>
<dbReference type="EMBL" id="JAJSOF020000009">
    <property type="protein sequence ID" value="KAJ4445876.1"/>
    <property type="molecule type" value="Genomic_DNA"/>
</dbReference>
<organism evidence="1 2">
    <name type="scientific">Periplaneta americana</name>
    <name type="common">American cockroach</name>
    <name type="synonym">Blatta americana</name>
    <dbReference type="NCBI Taxonomy" id="6978"/>
    <lineage>
        <taxon>Eukaryota</taxon>
        <taxon>Metazoa</taxon>
        <taxon>Ecdysozoa</taxon>
        <taxon>Arthropoda</taxon>
        <taxon>Hexapoda</taxon>
        <taxon>Insecta</taxon>
        <taxon>Pterygota</taxon>
        <taxon>Neoptera</taxon>
        <taxon>Polyneoptera</taxon>
        <taxon>Dictyoptera</taxon>
        <taxon>Blattodea</taxon>
        <taxon>Blattoidea</taxon>
        <taxon>Blattidae</taxon>
        <taxon>Blattinae</taxon>
        <taxon>Periplaneta</taxon>
    </lineage>
</organism>
<gene>
    <name evidence="1" type="ORF">ANN_12561</name>
</gene>
<evidence type="ECO:0008006" key="3">
    <source>
        <dbReference type="Google" id="ProtNLM"/>
    </source>
</evidence>